<dbReference type="InterPro" id="IPR011004">
    <property type="entry name" value="Trimer_LpxA-like_sf"/>
</dbReference>
<comment type="caution">
    <text evidence="4">The sequence shown here is derived from an EMBL/GenBank/DDBJ whole genome shotgun (WGS) entry which is preliminary data.</text>
</comment>
<evidence type="ECO:0000259" key="3">
    <source>
        <dbReference type="PROSITE" id="PS51363"/>
    </source>
</evidence>
<dbReference type="GO" id="GO:0031369">
    <property type="term" value="F:translation initiation factor binding"/>
    <property type="evidence" value="ECO:0007669"/>
    <property type="project" value="InterPro"/>
</dbReference>
<dbReference type="CDD" id="cd11558">
    <property type="entry name" value="W2_eIF2B_epsilon"/>
    <property type="match status" value="1"/>
</dbReference>
<evidence type="ECO:0000256" key="1">
    <source>
        <dbReference type="ARBA" id="ARBA00044144"/>
    </source>
</evidence>
<dbReference type="PROSITE" id="PS51363">
    <property type="entry name" value="W2"/>
    <property type="match status" value="1"/>
</dbReference>
<dbReference type="InterPro" id="IPR051956">
    <property type="entry name" value="eIF2B_epsilon"/>
</dbReference>
<dbReference type="InterPro" id="IPR003307">
    <property type="entry name" value="W2_domain"/>
</dbReference>
<dbReference type="SUPFAM" id="SSF51161">
    <property type="entry name" value="Trimeric LpxA-like enzymes"/>
    <property type="match status" value="1"/>
</dbReference>
<dbReference type="AlphaFoldDB" id="A0AAD4N9J4"/>
<dbReference type="Pfam" id="PF24894">
    <property type="entry name" value="Hexapep_GlmU"/>
    <property type="match status" value="1"/>
</dbReference>
<dbReference type="Pfam" id="PF02020">
    <property type="entry name" value="W2"/>
    <property type="match status" value="1"/>
</dbReference>
<gene>
    <name evidence="4" type="ORF">DdX_04264</name>
</gene>
<sequence>MQHQNSEEFDVLIIADNFNPDVIPTTYNDRLWAMQKLAGFTLVEWCLEWVSWFDSPNVVLATRNMDEDTCENIEERWNFLFHEKLHVLPFKDCLNTNDILREVVSRNLLTRDFILIDNIATFCSSNLSDQLSSFKRRLVENKNNVLTLLYSPVVARECPLIALQSRTNKLVAYDSDRKDKVAVSKNFFTTDTMFRTDLSPCGIALCAFEFSSHFSGNYDIQTLDGIVHDILSNEEFLMQNIHVEVLNDVAAFCANDYPSLLKSNCLLLQRTAFPLTFDNILPYFKDFDRVGANSTIKNSLFGSDVNVGSGCSVEDSVFEDNVSLSDGVTVEKKCFIGSNVTIPPNTLLKSGSILQAIEPPASIQENHPDNGNAWHVTSEKVHGFYKWRIVKQHRRTGAARNDSLSSTSSVSKSISELNTTGEQLEPVDVVIQGNNSVFLAEAAETMQSILKLETYDSKPQIEKMKLEINASKLAYNVSTDDLSKNIFLAFIRISPDIRHSFAKFSELFKAWMPLWHNYYKRDAAKTQLLHAIEEYSLEDEKFLKIVPKFLLFLFNDVDFLSEEILLDWYNTLPLNSPMIEPLKQLIEWVQNAEESSDEDEED</sequence>
<dbReference type="Proteomes" id="UP001201812">
    <property type="component" value="Unassembled WGS sequence"/>
</dbReference>
<dbReference type="InterPro" id="IPR056818">
    <property type="entry name" value="GlmU/GlgC-like_hexapep"/>
</dbReference>
<dbReference type="GO" id="GO:0005085">
    <property type="term" value="F:guanyl-nucleotide exchange factor activity"/>
    <property type="evidence" value="ECO:0007669"/>
    <property type="project" value="InterPro"/>
</dbReference>
<organism evidence="4 5">
    <name type="scientific">Ditylenchus destructor</name>
    <dbReference type="NCBI Taxonomy" id="166010"/>
    <lineage>
        <taxon>Eukaryota</taxon>
        <taxon>Metazoa</taxon>
        <taxon>Ecdysozoa</taxon>
        <taxon>Nematoda</taxon>
        <taxon>Chromadorea</taxon>
        <taxon>Rhabditida</taxon>
        <taxon>Tylenchina</taxon>
        <taxon>Tylenchomorpha</taxon>
        <taxon>Sphaerularioidea</taxon>
        <taxon>Anguinidae</taxon>
        <taxon>Anguininae</taxon>
        <taxon>Ditylenchus</taxon>
    </lineage>
</organism>
<dbReference type="Gene3D" id="2.160.10.10">
    <property type="entry name" value="Hexapeptide repeat proteins"/>
    <property type="match status" value="1"/>
</dbReference>
<dbReference type="InterPro" id="IPR016024">
    <property type="entry name" value="ARM-type_fold"/>
</dbReference>
<accession>A0AAD4N9J4</accession>
<dbReference type="PANTHER" id="PTHR45887:SF1">
    <property type="entry name" value="TRANSLATION INITIATION FACTOR EIF-2B SUBUNIT EPSILON"/>
    <property type="match status" value="1"/>
</dbReference>
<keyword evidence="5" id="KW-1185">Reference proteome</keyword>
<dbReference type="InterPro" id="IPR029044">
    <property type="entry name" value="Nucleotide-diphossugar_trans"/>
</dbReference>
<dbReference type="GO" id="GO:0005851">
    <property type="term" value="C:eukaryotic translation initiation factor 2B complex"/>
    <property type="evidence" value="ECO:0007669"/>
    <property type="project" value="TreeGrafter"/>
</dbReference>
<protein>
    <recommendedName>
        <fullName evidence="1">Translation initiation factor eIF2B subunit epsilon</fullName>
    </recommendedName>
    <alternativeName>
        <fullName evidence="2">eIF2B GDP-GTP exchange factor subunit epsilon</fullName>
    </alternativeName>
</protein>
<dbReference type="PANTHER" id="PTHR45887">
    <property type="entry name" value="TRANSLATION INITIATION FACTOR EIF-2B SUBUNIT EPSILON"/>
    <property type="match status" value="1"/>
</dbReference>
<dbReference type="EMBL" id="JAKKPZ010000004">
    <property type="protein sequence ID" value="KAI1721974.1"/>
    <property type="molecule type" value="Genomic_DNA"/>
</dbReference>
<dbReference type="SUPFAM" id="SSF48371">
    <property type="entry name" value="ARM repeat"/>
    <property type="match status" value="1"/>
</dbReference>
<evidence type="ECO:0000313" key="4">
    <source>
        <dbReference type="EMBL" id="KAI1721974.1"/>
    </source>
</evidence>
<name>A0AAD4N9J4_9BILA</name>
<dbReference type="InterPro" id="IPR044123">
    <property type="entry name" value="W2_eIF2B_epsilon"/>
</dbReference>
<feature type="domain" description="W2" evidence="3">
    <location>
        <begin position="432"/>
        <end position="599"/>
    </location>
</feature>
<proteinExistence type="predicted"/>
<dbReference type="SUPFAM" id="SSF53448">
    <property type="entry name" value="Nucleotide-diphospho-sugar transferases"/>
    <property type="match status" value="1"/>
</dbReference>
<evidence type="ECO:0000256" key="2">
    <source>
        <dbReference type="ARBA" id="ARBA00044345"/>
    </source>
</evidence>
<dbReference type="GO" id="GO:0003743">
    <property type="term" value="F:translation initiation factor activity"/>
    <property type="evidence" value="ECO:0007669"/>
    <property type="project" value="TreeGrafter"/>
</dbReference>
<reference evidence="4" key="1">
    <citation type="submission" date="2022-01" db="EMBL/GenBank/DDBJ databases">
        <title>Genome Sequence Resource for Two Populations of Ditylenchus destructor, the Migratory Endoparasitic Phytonematode.</title>
        <authorList>
            <person name="Zhang H."/>
            <person name="Lin R."/>
            <person name="Xie B."/>
        </authorList>
    </citation>
    <scope>NUCLEOTIDE SEQUENCE</scope>
    <source>
        <strain evidence="4">BazhouSP</strain>
    </source>
</reference>
<dbReference type="Gene3D" id="1.25.40.180">
    <property type="match status" value="1"/>
</dbReference>
<dbReference type="SMART" id="SM00515">
    <property type="entry name" value="eIF5C"/>
    <property type="match status" value="1"/>
</dbReference>
<evidence type="ECO:0000313" key="5">
    <source>
        <dbReference type="Proteomes" id="UP001201812"/>
    </source>
</evidence>